<dbReference type="AlphaFoldDB" id="A0A5B0HHE1"/>
<dbReference type="EMBL" id="VTUZ01000003">
    <property type="protein sequence ID" value="KAA1014522.1"/>
    <property type="molecule type" value="Genomic_DNA"/>
</dbReference>
<organism evidence="1 2">
    <name type="scientific">Paraburkholderia panacisoli</name>
    <dbReference type="NCBI Taxonomy" id="2603818"/>
    <lineage>
        <taxon>Bacteria</taxon>
        <taxon>Pseudomonadati</taxon>
        <taxon>Pseudomonadota</taxon>
        <taxon>Betaproteobacteria</taxon>
        <taxon>Burkholderiales</taxon>
        <taxon>Burkholderiaceae</taxon>
        <taxon>Paraburkholderia</taxon>
    </lineage>
</organism>
<name>A0A5B0HHE1_9BURK</name>
<keyword evidence="2" id="KW-1185">Reference proteome</keyword>
<accession>A0A5B0HHE1</accession>
<proteinExistence type="predicted"/>
<evidence type="ECO:0000313" key="2">
    <source>
        <dbReference type="Proteomes" id="UP000325273"/>
    </source>
</evidence>
<gene>
    <name evidence="1" type="ORF">FVF58_06735</name>
</gene>
<dbReference type="RefSeq" id="WP_149669090.1">
    <property type="nucleotide sequence ID" value="NZ_VTUZ01000003.1"/>
</dbReference>
<dbReference type="Proteomes" id="UP000325273">
    <property type="component" value="Unassembled WGS sequence"/>
</dbReference>
<evidence type="ECO:0000313" key="1">
    <source>
        <dbReference type="EMBL" id="KAA1014522.1"/>
    </source>
</evidence>
<reference evidence="1 2" key="1">
    <citation type="submission" date="2019-08" db="EMBL/GenBank/DDBJ databases">
        <title>Paraburkholderia sp. DCY113.</title>
        <authorList>
            <person name="Kang J."/>
        </authorList>
    </citation>
    <scope>NUCLEOTIDE SEQUENCE [LARGE SCALE GENOMIC DNA]</scope>
    <source>
        <strain evidence="1 2">DCY113</strain>
    </source>
</reference>
<protein>
    <submittedName>
        <fullName evidence="1">Uncharacterized protein</fullName>
    </submittedName>
</protein>
<sequence>MPLETLHNVDDAIQALLDAPQDIEGGTPLPEGRGMAASGSANPKLRKMFETYREGFQFLYPTADQWWRDCVAARERPGRTHEEAIREAFEVRVAGPASAPEFVWFVRFFWFACDDINKSLPLKQRVAPEIVLLKWLADAGERDAVTLLTSMPYWPIGLDEQGEWC</sequence>
<comment type="caution">
    <text evidence="1">The sequence shown here is derived from an EMBL/GenBank/DDBJ whole genome shotgun (WGS) entry which is preliminary data.</text>
</comment>